<proteinExistence type="predicted"/>
<comment type="caution">
    <text evidence="3">The sequence shown here is derived from an EMBL/GenBank/DDBJ whole genome shotgun (WGS) entry which is preliminary data.</text>
</comment>
<dbReference type="Proteomes" id="UP001231124">
    <property type="component" value="Unassembled WGS sequence"/>
</dbReference>
<feature type="chain" id="PRO_5046942873" description="Phosphate starvation-inducible protein PsiF" evidence="2">
    <location>
        <begin position="27"/>
        <end position="87"/>
    </location>
</feature>
<evidence type="ECO:0000256" key="2">
    <source>
        <dbReference type="SAM" id="SignalP"/>
    </source>
</evidence>
<dbReference type="EMBL" id="JAUSVP010000013">
    <property type="protein sequence ID" value="MDQ0449147.1"/>
    <property type="molecule type" value="Genomic_DNA"/>
</dbReference>
<evidence type="ECO:0008006" key="5">
    <source>
        <dbReference type="Google" id="ProtNLM"/>
    </source>
</evidence>
<keyword evidence="4" id="KW-1185">Reference proteome</keyword>
<sequence length="87" mass="9389">MRMFGLARGFGLAILLSTGVPAGALAQSYTAPAPTDVPTTGTRELNKADRKMACTQAADRRSMRGLSRQQFRAACRGRPIPTRVNPR</sequence>
<feature type="region of interest" description="Disordered" evidence="1">
    <location>
        <begin position="33"/>
        <end position="71"/>
    </location>
</feature>
<accession>A0ABU0I3G4</accession>
<feature type="signal peptide" evidence="2">
    <location>
        <begin position="1"/>
        <end position="26"/>
    </location>
</feature>
<evidence type="ECO:0000256" key="1">
    <source>
        <dbReference type="SAM" id="MobiDB-lite"/>
    </source>
</evidence>
<evidence type="ECO:0000313" key="3">
    <source>
        <dbReference type="EMBL" id="MDQ0449147.1"/>
    </source>
</evidence>
<organism evidence="3 4">
    <name type="scientific">Methylobacterium aerolatum</name>
    <dbReference type="NCBI Taxonomy" id="418708"/>
    <lineage>
        <taxon>Bacteria</taxon>
        <taxon>Pseudomonadati</taxon>
        <taxon>Pseudomonadota</taxon>
        <taxon>Alphaproteobacteria</taxon>
        <taxon>Hyphomicrobiales</taxon>
        <taxon>Methylobacteriaceae</taxon>
        <taxon>Methylobacterium</taxon>
    </lineage>
</organism>
<feature type="compositionally biased region" description="Basic and acidic residues" evidence="1">
    <location>
        <begin position="44"/>
        <end position="62"/>
    </location>
</feature>
<protein>
    <recommendedName>
        <fullName evidence="5">Phosphate starvation-inducible protein PsiF</fullName>
    </recommendedName>
</protein>
<name>A0ABU0I3G4_9HYPH</name>
<dbReference type="RefSeq" id="WP_238203823.1">
    <property type="nucleotide sequence ID" value="NZ_BPQE01000016.1"/>
</dbReference>
<reference evidence="3 4" key="1">
    <citation type="submission" date="2023-07" db="EMBL/GenBank/DDBJ databases">
        <title>Genomic Encyclopedia of Type Strains, Phase IV (KMG-IV): sequencing the most valuable type-strain genomes for metagenomic binning, comparative biology and taxonomic classification.</title>
        <authorList>
            <person name="Goeker M."/>
        </authorList>
    </citation>
    <scope>NUCLEOTIDE SEQUENCE [LARGE SCALE GENOMIC DNA]</scope>
    <source>
        <strain evidence="3 4">DSM 19013</strain>
    </source>
</reference>
<keyword evidence="2" id="KW-0732">Signal</keyword>
<gene>
    <name evidence="3" type="ORF">QO012_003664</name>
</gene>
<evidence type="ECO:0000313" key="4">
    <source>
        <dbReference type="Proteomes" id="UP001231124"/>
    </source>
</evidence>